<evidence type="ECO:0000256" key="5">
    <source>
        <dbReference type="ARBA" id="ARBA00023186"/>
    </source>
</evidence>
<dbReference type="InterPro" id="IPR027413">
    <property type="entry name" value="GROEL-like_equatorial_sf"/>
</dbReference>
<dbReference type="Pfam" id="PF00118">
    <property type="entry name" value="Cpn60_TCP1"/>
    <property type="match status" value="1"/>
</dbReference>
<comment type="caution">
    <text evidence="6">The sequence shown here is derived from an EMBL/GenBank/DDBJ whole genome shotgun (WGS) entry which is preliminary data.</text>
</comment>
<reference evidence="6 7" key="1">
    <citation type="submission" date="2024-02" db="EMBL/GenBank/DDBJ databases">
        <authorList>
            <person name="Vignale AGUSTIN F."/>
            <person name="Sosa J E."/>
            <person name="Modenutti C."/>
        </authorList>
    </citation>
    <scope>NUCLEOTIDE SEQUENCE [LARGE SCALE GENOMIC DNA]</scope>
</reference>
<dbReference type="Gene3D" id="3.50.7.10">
    <property type="entry name" value="GroEL"/>
    <property type="match status" value="1"/>
</dbReference>
<dbReference type="InterPro" id="IPR002423">
    <property type="entry name" value="Cpn60/GroEL/TCP-1"/>
</dbReference>
<gene>
    <name evidence="6" type="ORF">ILEXP_LOCUS40973</name>
</gene>
<dbReference type="PANTHER" id="PTHR45633">
    <property type="entry name" value="60 KDA HEAT SHOCK PROTEIN, MITOCHONDRIAL"/>
    <property type="match status" value="1"/>
</dbReference>
<keyword evidence="7" id="KW-1185">Reference proteome</keyword>
<evidence type="ECO:0000256" key="4">
    <source>
        <dbReference type="ARBA" id="ARBA00022840"/>
    </source>
</evidence>
<dbReference type="InterPro" id="IPR001844">
    <property type="entry name" value="Cpn60/GroEL"/>
</dbReference>
<evidence type="ECO:0000313" key="6">
    <source>
        <dbReference type="EMBL" id="CAK9171413.1"/>
    </source>
</evidence>
<dbReference type="InterPro" id="IPR027409">
    <property type="entry name" value="GroEL-like_apical_dom_sf"/>
</dbReference>
<keyword evidence="3" id="KW-0547">Nucleotide-binding</keyword>
<dbReference type="SUPFAM" id="SSF54849">
    <property type="entry name" value="GroEL-intermediate domain like"/>
    <property type="match status" value="1"/>
</dbReference>
<dbReference type="PRINTS" id="PR00304">
    <property type="entry name" value="TCOMPLEXTCP1"/>
</dbReference>
<dbReference type="Gene3D" id="3.30.260.10">
    <property type="entry name" value="TCP-1-like chaperonin intermediate domain"/>
    <property type="match status" value="1"/>
</dbReference>
<organism evidence="6 7">
    <name type="scientific">Ilex paraguariensis</name>
    <name type="common">yerba mate</name>
    <dbReference type="NCBI Taxonomy" id="185542"/>
    <lineage>
        <taxon>Eukaryota</taxon>
        <taxon>Viridiplantae</taxon>
        <taxon>Streptophyta</taxon>
        <taxon>Embryophyta</taxon>
        <taxon>Tracheophyta</taxon>
        <taxon>Spermatophyta</taxon>
        <taxon>Magnoliopsida</taxon>
        <taxon>eudicotyledons</taxon>
        <taxon>Gunneridae</taxon>
        <taxon>Pentapetalae</taxon>
        <taxon>asterids</taxon>
        <taxon>campanulids</taxon>
        <taxon>Aquifoliales</taxon>
        <taxon>Aquifoliaceae</taxon>
        <taxon>Ilex</taxon>
    </lineage>
</organism>
<evidence type="ECO:0000256" key="3">
    <source>
        <dbReference type="ARBA" id="ARBA00022741"/>
    </source>
</evidence>
<name>A0ABC8TPM9_9AQUA</name>
<evidence type="ECO:0000256" key="1">
    <source>
        <dbReference type="ARBA" id="ARBA00006607"/>
    </source>
</evidence>
<evidence type="ECO:0000313" key="7">
    <source>
        <dbReference type="Proteomes" id="UP001642360"/>
    </source>
</evidence>
<comment type="similarity">
    <text evidence="2">Belongs to the TCP-1 chaperonin family.</text>
</comment>
<protein>
    <submittedName>
        <fullName evidence="6">Uncharacterized protein</fullName>
    </submittedName>
</protein>
<accession>A0ABC8TPM9</accession>
<dbReference type="GO" id="GO:0005524">
    <property type="term" value="F:ATP binding"/>
    <property type="evidence" value="ECO:0007669"/>
    <property type="project" value="UniProtKB-KW"/>
</dbReference>
<dbReference type="Proteomes" id="UP001642360">
    <property type="component" value="Unassembled WGS sequence"/>
</dbReference>
<comment type="similarity">
    <text evidence="1">Belongs to the chaperonin (HSP60) family.</text>
</comment>
<keyword evidence="5" id="KW-0143">Chaperone</keyword>
<dbReference type="Gene3D" id="1.10.560.10">
    <property type="entry name" value="GroEL-like equatorial domain"/>
    <property type="match status" value="1"/>
</dbReference>
<dbReference type="EMBL" id="CAUOFW020005725">
    <property type="protein sequence ID" value="CAK9171413.1"/>
    <property type="molecule type" value="Genomic_DNA"/>
</dbReference>
<proteinExistence type="inferred from homology"/>
<evidence type="ECO:0000256" key="2">
    <source>
        <dbReference type="ARBA" id="ARBA00008020"/>
    </source>
</evidence>
<sequence length="157" mass="17328">MSCLGQILFTTQKLAEQIAKFSSGVAVIKVGAATENELEDHKLRIEDAKNATFAATEEGIVPSGGAALFHLSTYVPAIKDKLEDADKRHDADIVQKVLVISLPECMILSFTFPPATPPLGCGEWERELSVHCFFFVNIFTKGKLLFWVDLTDLHFCL</sequence>
<dbReference type="AlphaFoldDB" id="A0ABC8TPM9"/>
<dbReference type="InterPro" id="IPR017998">
    <property type="entry name" value="Chaperone_TCP-1"/>
</dbReference>
<dbReference type="InterPro" id="IPR027410">
    <property type="entry name" value="TCP-1-like_intermed_sf"/>
</dbReference>
<keyword evidence="4" id="KW-0067">ATP-binding</keyword>